<evidence type="ECO:0000259" key="1">
    <source>
        <dbReference type="Pfam" id="PF07883"/>
    </source>
</evidence>
<dbReference type="PANTHER" id="PTHR43698:SF1">
    <property type="entry name" value="BLL4564 PROTEIN"/>
    <property type="match status" value="1"/>
</dbReference>
<dbReference type="Pfam" id="PF07883">
    <property type="entry name" value="Cupin_2"/>
    <property type="match status" value="1"/>
</dbReference>
<dbReference type="Proteomes" id="UP000326837">
    <property type="component" value="Chromosome"/>
</dbReference>
<evidence type="ECO:0000313" key="2">
    <source>
        <dbReference type="EMBL" id="BBO31930.1"/>
    </source>
</evidence>
<dbReference type="Gene3D" id="2.60.120.10">
    <property type="entry name" value="Jelly Rolls"/>
    <property type="match status" value="1"/>
</dbReference>
<dbReference type="CDD" id="cd02233">
    <property type="entry name" value="cupin_HNL-like"/>
    <property type="match status" value="1"/>
</dbReference>
<dbReference type="EMBL" id="AP021861">
    <property type="protein sequence ID" value="BBO31930.1"/>
    <property type="molecule type" value="Genomic_DNA"/>
</dbReference>
<name>A0A5K7X5T7_9BACT</name>
<dbReference type="InterPro" id="IPR014710">
    <property type="entry name" value="RmlC-like_jellyroll"/>
</dbReference>
<keyword evidence="3" id="KW-1185">Reference proteome</keyword>
<dbReference type="KEGG" id="lpav:PLANPX_1542"/>
<reference evidence="3" key="1">
    <citation type="submission" date="2019-10" db="EMBL/GenBank/DDBJ databases">
        <title>Lacipirellula parvula gen. nov., sp. nov., representing a lineage of planctomycetes widespread in freshwater anoxic habitats, and description of the family Lacipirellulaceae.</title>
        <authorList>
            <person name="Dedysh S.N."/>
            <person name="Kulichevskaya I.S."/>
            <person name="Beletsky A.V."/>
            <person name="Rakitin A.L."/>
            <person name="Mardanov A.V."/>
            <person name="Ivanova A.A."/>
            <person name="Saltykova V.X."/>
            <person name="Rijpstra W.I.C."/>
            <person name="Sinninghe Damste J.S."/>
            <person name="Ravin N.V."/>
        </authorList>
    </citation>
    <scope>NUCLEOTIDE SEQUENCE [LARGE SCALE GENOMIC DNA]</scope>
    <source>
        <strain evidence="3">PX69</strain>
    </source>
</reference>
<dbReference type="RefSeq" id="WP_152097992.1">
    <property type="nucleotide sequence ID" value="NZ_AP021861.1"/>
</dbReference>
<dbReference type="AlphaFoldDB" id="A0A5K7X5T7"/>
<evidence type="ECO:0000313" key="3">
    <source>
        <dbReference type="Proteomes" id="UP000326837"/>
    </source>
</evidence>
<gene>
    <name evidence="2" type="ORF">PLANPX_1542</name>
</gene>
<proteinExistence type="predicted"/>
<dbReference type="PANTHER" id="PTHR43698">
    <property type="entry name" value="RIBD C-TERMINAL DOMAIN CONTAINING PROTEIN"/>
    <property type="match status" value="1"/>
</dbReference>
<sequence length="132" mass="14175">MQITRAGSQPSGKGPAEYFTGSVRIDRLIEAPAPARVFAANVTFEPGARTAWHTHPLGQTLIITAGCGWAQREGGPVEEIRPGDVVWFPPGEKHWHGATATTGMSHLAIAETLDGKAADWLEQVSDEQYRAG</sequence>
<accession>A0A5K7X5T7</accession>
<dbReference type="InterPro" id="IPR011051">
    <property type="entry name" value="RmlC_Cupin_sf"/>
</dbReference>
<feature type="domain" description="Cupin type-2" evidence="1">
    <location>
        <begin position="42"/>
        <end position="105"/>
    </location>
</feature>
<dbReference type="InterPro" id="IPR013096">
    <property type="entry name" value="Cupin_2"/>
</dbReference>
<organism evidence="2 3">
    <name type="scientific">Lacipirellula parvula</name>
    <dbReference type="NCBI Taxonomy" id="2650471"/>
    <lineage>
        <taxon>Bacteria</taxon>
        <taxon>Pseudomonadati</taxon>
        <taxon>Planctomycetota</taxon>
        <taxon>Planctomycetia</taxon>
        <taxon>Pirellulales</taxon>
        <taxon>Lacipirellulaceae</taxon>
        <taxon>Lacipirellula</taxon>
    </lineage>
</organism>
<dbReference type="SUPFAM" id="SSF51182">
    <property type="entry name" value="RmlC-like cupins"/>
    <property type="match status" value="1"/>
</dbReference>
<protein>
    <submittedName>
        <fullName evidence="2">Transcriptional regulator</fullName>
    </submittedName>
</protein>
<dbReference type="InterPro" id="IPR047263">
    <property type="entry name" value="HNL-like_cupin"/>
</dbReference>